<dbReference type="PANTHER" id="PTHR43544">
    <property type="entry name" value="SHORT-CHAIN DEHYDROGENASE/REDUCTASE"/>
    <property type="match status" value="1"/>
</dbReference>
<comment type="caution">
    <text evidence="4">The sequence shown here is derived from an EMBL/GenBank/DDBJ whole genome shotgun (WGS) entry which is preliminary data.</text>
</comment>
<dbReference type="InterPro" id="IPR036291">
    <property type="entry name" value="NAD(P)-bd_dom_sf"/>
</dbReference>
<dbReference type="EMBL" id="BJWK01000003">
    <property type="protein sequence ID" value="GEM07550.1"/>
    <property type="molecule type" value="Genomic_DNA"/>
</dbReference>
<dbReference type="GO" id="GO:0016491">
    <property type="term" value="F:oxidoreductase activity"/>
    <property type="evidence" value="ECO:0007669"/>
    <property type="project" value="UniProtKB-KW"/>
</dbReference>
<dbReference type="InterPro" id="IPR002347">
    <property type="entry name" value="SDR_fam"/>
</dbReference>
<keyword evidence="3" id="KW-0560">Oxidoreductase</keyword>
<comment type="similarity">
    <text evidence="1">Belongs to the short-chain dehydrogenases/reductases (SDR) family.</text>
</comment>
<dbReference type="AlphaFoldDB" id="A0A511KB08"/>
<proteinExistence type="inferred from homology"/>
<dbReference type="GO" id="GO:0005737">
    <property type="term" value="C:cytoplasm"/>
    <property type="evidence" value="ECO:0007669"/>
    <property type="project" value="TreeGrafter"/>
</dbReference>
<evidence type="ECO:0000256" key="1">
    <source>
        <dbReference type="ARBA" id="ARBA00006484"/>
    </source>
</evidence>
<evidence type="ECO:0000313" key="5">
    <source>
        <dbReference type="Proteomes" id="UP000321518"/>
    </source>
</evidence>
<keyword evidence="2" id="KW-0521">NADP</keyword>
<dbReference type="SUPFAM" id="SSF51735">
    <property type="entry name" value="NAD(P)-binding Rossmann-fold domains"/>
    <property type="match status" value="1"/>
</dbReference>
<evidence type="ECO:0000313" key="4">
    <source>
        <dbReference type="EMBL" id="GEM07550.1"/>
    </source>
</evidence>
<dbReference type="PANTHER" id="PTHR43544:SF7">
    <property type="entry name" value="NADB-LER2"/>
    <property type="match status" value="1"/>
</dbReference>
<dbReference type="Pfam" id="PF00106">
    <property type="entry name" value="adh_short"/>
    <property type="match status" value="1"/>
</dbReference>
<evidence type="ECO:0008006" key="6">
    <source>
        <dbReference type="Google" id="ProtNLM"/>
    </source>
</evidence>
<reference evidence="4 5" key="1">
    <citation type="submission" date="2019-07" db="EMBL/GenBank/DDBJ databases">
        <title>Rhodotorula toruloides NBRC10032 genome sequencing.</title>
        <authorList>
            <person name="Shida Y."/>
            <person name="Takaku H."/>
            <person name="Ogasawara W."/>
            <person name="Mori K."/>
        </authorList>
    </citation>
    <scope>NUCLEOTIDE SEQUENCE [LARGE SCALE GENOMIC DNA]</scope>
    <source>
        <strain evidence="4 5">NBRC10032</strain>
    </source>
</reference>
<accession>A0A511KB08</accession>
<dbReference type="OrthoDB" id="9876299at2759"/>
<gene>
    <name evidence="4" type="ORF">Rt10032_c03g1567</name>
</gene>
<organism evidence="4 5">
    <name type="scientific">Rhodotorula toruloides</name>
    <name type="common">Yeast</name>
    <name type="synonym">Rhodosporidium toruloides</name>
    <dbReference type="NCBI Taxonomy" id="5286"/>
    <lineage>
        <taxon>Eukaryota</taxon>
        <taxon>Fungi</taxon>
        <taxon>Dikarya</taxon>
        <taxon>Basidiomycota</taxon>
        <taxon>Pucciniomycotina</taxon>
        <taxon>Microbotryomycetes</taxon>
        <taxon>Sporidiobolales</taxon>
        <taxon>Sporidiobolaceae</taxon>
        <taxon>Rhodotorula</taxon>
    </lineage>
</organism>
<dbReference type="InterPro" id="IPR051468">
    <property type="entry name" value="Fungal_SecMetab_SDRs"/>
</dbReference>
<dbReference type="Proteomes" id="UP000321518">
    <property type="component" value="Unassembled WGS sequence"/>
</dbReference>
<dbReference type="Gene3D" id="3.40.50.720">
    <property type="entry name" value="NAD(P)-binding Rossmann-like Domain"/>
    <property type="match status" value="1"/>
</dbReference>
<evidence type="ECO:0000256" key="3">
    <source>
        <dbReference type="ARBA" id="ARBA00023002"/>
    </source>
</evidence>
<dbReference type="PRINTS" id="PR00081">
    <property type="entry name" value="GDHRDH"/>
</dbReference>
<name>A0A511KB08_RHOTO</name>
<evidence type="ECO:0000256" key="2">
    <source>
        <dbReference type="ARBA" id="ARBA00022857"/>
    </source>
</evidence>
<sequence length="255" mass="26620">MSASPTVYVISGASRGIGFAITSLLAQRDNVLIFAGARDPANSAQLKALAEKTGKVVPVKLESADEDDAAALATLVEEKAGHVDYVIANAGIAEDFGVPVFSLPAASFTKQFTVNTIGPLVLLQRLYPLLIKSSAPRFFVVSSVAGSTSFAATAPFILSAYSVSKAAVTNLVAHIAREGEKNNLTATLVHPGTVTSDMGKAALKGMGIPEGVEVPGFPALTPDESAAALVKIFDEAKRETHNGKFLSYDGSEIRW</sequence>
<protein>
    <recommendedName>
        <fullName evidence="6">NAD(P)-binding protein</fullName>
    </recommendedName>
</protein>